<dbReference type="UniPathway" id="UPA00252"/>
<evidence type="ECO:0000256" key="2">
    <source>
        <dbReference type="ARBA" id="ARBA00004429"/>
    </source>
</evidence>
<dbReference type="KEGG" id="otr:OTERR_05740"/>
<dbReference type="SUPFAM" id="SSF48452">
    <property type="entry name" value="TPR-like"/>
    <property type="match status" value="2"/>
</dbReference>
<evidence type="ECO:0000256" key="8">
    <source>
        <dbReference type="ARBA" id="ARBA00023136"/>
    </source>
</evidence>
<dbReference type="InterPro" id="IPR005254">
    <property type="entry name" value="Heme_biosyn_assoc_TPR_pro"/>
</dbReference>
<evidence type="ECO:0000256" key="1">
    <source>
        <dbReference type="ARBA" id="ARBA00002962"/>
    </source>
</evidence>
<reference evidence="12 13" key="1">
    <citation type="submission" date="2017-07" db="EMBL/GenBank/DDBJ databases">
        <title>Complete genome sequence of Oryzomicrobium terrae TPP412.</title>
        <authorList>
            <person name="Chiu L.-W."/>
            <person name="Lo K.-J."/>
            <person name="Tsai Y.-M."/>
            <person name="Lin S.-S."/>
            <person name="Kuo C.-H."/>
            <person name="Liu C.-T."/>
        </authorList>
    </citation>
    <scope>NUCLEOTIDE SEQUENCE [LARGE SCALE GENOMIC DNA]</scope>
    <source>
        <strain evidence="12 13">TPP412</strain>
    </source>
</reference>
<evidence type="ECO:0000256" key="7">
    <source>
        <dbReference type="ARBA" id="ARBA00022989"/>
    </source>
</evidence>
<dbReference type="Proteomes" id="UP000323671">
    <property type="component" value="Chromosome"/>
</dbReference>
<evidence type="ECO:0000256" key="4">
    <source>
        <dbReference type="ARBA" id="ARBA00022475"/>
    </source>
</evidence>
<evidence type="ECO:0000259" key="11">
    <source>
        <dbReference type="Pfam" id="PF07219"/>
    </source>
</evidence>
<keyword evidence="7 10" id="KW-1133">Transmembrane helix</keyword>
<dbReference type="GO" id="GO:0042168">
    <property type="term" value="P:heme metabolic process"/>
    <property type="evidence" value="ECO:0007669"/>
    <property type="project" value="InterPro"/>
</dbReference>
<keyword evidence="4" id="KW-1003">Cell membrane</keyword>
<accession>A0A5C1E585</accession>
<organism evidence="12 13">
    <name type="scientific">Oryzomicrobium terrae</name>
    <dbReference type="NCBI Taxonomy" id="1735038"/>
    <lineage>
        <taxon>Bacteria</taxon>
        <taxon>Pseudomonadati</taxon>
        <taxon>Pseudomonadota</taxon>
        <taxon>Betaproteobacteria</taxon>
        <taxon>Rhodocyclales</taxon>
        <taxon>Rhodocyclaceae</taxon>
        <taxon>Oryzomicrobium</taxon>
    </lineage>
</organism>
<sequence length="390" mass="43760">MKGLFWILALFAAAVGAAMLLRADEGYALLVFPPWRIEVSLNFLIFALLFGFAVLYLLLRSIAVAAGLPGRVRAFRARRAARKSAATFQEALRLYLEGRYGQALRRAADAHEGGYADGLPALLAARAARAMREPEKEQEWVRRAREEGKDIEAACLMNEAESLLEARRFDDAVTALRRLYDKSGRHIAALRLELKAQQGRKDWDEVIRLARLLQKRNALVPELARETISLAHREALKRRAGDTRAILAYARQIPAAEMNPRTAYAVAEALRDQGAPTEALRTLETHLDKEWSSHLVRLYGLIDDGDATPRIAQAEKWLKAHSDDADLLLALGRLCQRKQLWGKAQSYLEASLSVAESRDAHLELARLFDQLERQDQANRHYRAAALPALS</sequence>
<feature type="domain" description="HemY N-terminal" evidence="11">
    <location>
        <begin position="26"/>
        <end position="131"/>
    </location>
</feature>
<evidence type="ECO:0000313" key="13">
    <source>
        <dbReference type="Proteomes" id="UP000323671"/>
    </source>
</evidence>
<proteinExistence type="predicted"/>
<protein>
    <submittedName>
        <fullName evidence="12">HemY protein</fullName>
    </submittedName>
</protein>
<dbReference type="RefSeq" id="WP_054621018.1">
    <property type="nucleotide sequence ID" value="NZ_CP022579.1"/>
</dbReference>
<dbReference type="EMBL" id="CP022579">
    <property type="protein sequence ID" value="QEL64050.1"/>
    <property type="molecule type" value="Genomic_DNA"/>
</dbReference>
<dbReference type="Gene3D" id="1.25.40.10">
    <property type="entry name" value="Tetratricopeptide repeat domain"/>
    <property type="match status" value="1"/>
</dbReference>
<evidence type="ECO:0000313" key="12">
    <source>
        <dbReference type="EMBL" id="QEL64050.1"/>
    </source>
</evidence>
<evidence type="ECO:0000256" key="3">
    <source>
        <dbReference type="ARBA" id="ARBA00004744"/>
    </source>
</evidence>
<evidence type="ECO:0000256" key="10">
    <source>
        <dbReference type="SAM" id="Phobius"/>
    </source>
</evidence>
<comment type="function">
    <text evidence="1">Involved in a late step of protoheme IX synthesis.</text>
</comment>
<keyword evidence="13" id="KW-1185">Reference proteome</keyword>
<comment type="pathway">
    <text evidence="3">Porphyrin-containing compound metabolism; protoheme biosynthesis.</text>
</comment>
<dbReference type="GO" id="GO:0006779">
    <property type="term" value="P:porphyrin-containing compound biosynthetic process"/>
    <property type="evidence" value="ECO:0007669"/>
    <property type="project" value="UniProtKB-KW"/>
</dbReference>
<evidence type="ECO:0000256" key="9">
    <source>
        <dbReference type="ARBA" id="ARBA00023244"/>
    </source>
</evidence>
<gene>
    <name evidence="12" type="primary">hemY</name>
    <name evidence="12" type="ORF">OTERR_05740</name>
</gene>
<keyword evidence="6 10" id="KW-0812">Transmembrane</keyword>
<keyword evidence="9" id="KW-0627">Porphyrin biosynthesis</keyword>
<comment type="subcellular location">
    <subcellularLocation>
        <location evidence="2">Cell inner membrane</location>
        <topology evidence="2">Multi-pass membrane protein</topology>
    </subcellularLocation>
</comment>
<dbReference type="InterPro" id="IPR011990">
    <property type="entry name" value="TPR-like_helical_dom_sf"/>
</dbReference>
<dbReference type="NCBIfam" id="TIGR00540">
    <property type="entry name" value="TPR_hemY_coli"/>
    <property type="match status" value="1"/>
</dbReference>
<evidence type="ECO:0000256" key="5">
    <source>
        <dbReference type="ARBA" id="ARBA00022519"/>
    </source>
</evidence>
<dbReference type="InterPro" id="IPR010817">
    <property type="entry name" value="HemY_N"/>
</dbReference>
<dbReference type="AlphaFoldDB" id="A0A5C1E585"/>
<keyword evidence="8 10" id="KW-0472">Membrane</keyword>
<dbReference type="GO" id="GO:0005886">
    <property type="term" value="C:plasma membrane"/>
    <property type="evidence" value="ECO:0007669"/>
    <property type="project" value="UniProtKB-SubCell"/>
</dbReference>
<feature type="transmembrane region" description="Helical" evidence="10">
    <location>
        <begin position="39"/>
        <end position="59"/>
    </location>
</feature>
<evidence type="ECO:0000256" key="6">
    <source>
        <dbReference type="ARBA" id="ARBA00022692"/>
    </source>
</evidence>
<keyword evidence="5" id="KW-0997">Cell inner membrane</keyword>
<name>A0A5C1E585_9RHOO</name>
<dbReference type="Pfam" id="PF07219">
    <property type="entry name" value="HemY_N"/>
    <property type="match status" value="1"/>
</dbReference>